<keyword evidence="7 8" id="KW-0998">Cell outer membrane</keyword>
<gene>
    <name evidence="13" type="ORF">E4634_20465</name>
</gene>
<dbReference type="SUPFAM" id="SSF56935">
    <property type="entry name" value="Porins"/>
    <property type="match status" value="1"/>
</dbReference>
<keyword evidence="6 8" id="KW-0472">Membrane</keyword>
<dbReference type="PROSITE" id="PS52016">
    <property type="entry name" value="TONB_DEPENDENT_REC_3"/>
    <property type="match status" value="1"/>
</dbReference>
<dbReference type="Gene3D" id="2.170.130.10">
    <property type="entry name" value="TonB-dependent receptor, plug domain"/>
    <property type="match status" value="1"/>
</dbReference>
<keyword evidence="14" id="KW-1185">Reference proteome</keyword>
<dbReference type="GO" id="GO:0009279">
    <property type="term" value="C:cell outer membrane"/>
    <property type="evidence" value="ECO:0007669"/>
    <property type="project" value="UniProtKB-SubCell"/>
</dbReference>
<dbReference type="Proteomes" id="UP000298050">
    <property type="component" value="Unassembled WGS sequence"/>
</dbReference>
<keyword evidence="4 8" id="KW-0812">Transmembrane</keyword>
<keyword evidence="3 8" id="KW-1134">Transmembrane beta strand</keyword>
<evidence type="ECO:0000256" key="8">
    <source>
        <dbReference type="PROSITE-ProRule" id="PRU01360"/>
    </source>
</evidence>
<feature type="chain" id="PRO_5021330720" evidence="10">
    <location>
        <begin position="22"/>
        <end position="694"/>
    </location>
</feature>
<dbReference type="Pfam" id="PF00593">
    <property type="entry name" value="TonB_dep_Rec_b-barrel"/>
    <property type="match status" value="1"/>
</dbReference>
<evidence type="ECO:0000259" key="11">
    <source>
        <dbReference type="Pfam" id="PF00593"/>
    </source>
</evidence>
<dbReference type="GO" id="GO:0044718">
    <property type="term" value="P:siderophore transmembrane transport"/>
    <property type="evidence" value="ECO:0007669"/>
    <property type="project" value="TreeGrafter"/>
</dbReference>
<dbReference type="AlphaFoldDB" id="A0A4Z0LV40"/>
<comment type="caution">
    <text evidence="13">The sequence shown here is derived from an EMBL/GenBank/DDBJ whole genome shotgun (WGS) entry which is preliminary data.</text>
</comment>
<dbReference type="InterPro" id="IPR000531">
    <property type="entry name" value="Beta-barrel_TonB"/>
</dbReference>
<sequence>MRMNKLNAGLCAALAAMGAQAEGPEDVEVVVVQATPDSRSMDLTDEWVPSPDVTRLLKRVPGGNVNGNGPLTGIPQYRGMYGQRIAVSLDGNQLAPAGPNWMDPPLSYATSGQLASIQVYRGIAPVSVAQESIGGAIEAHTQQGEFSEDGSVRLHGQFSGSAQSASAGTRLAGALQVAGENQRLALAAASERGDDARFPGGDILPTEYQRQRFDIGYGLRAGDHELALHYGYNDTGDTGTPALPMDIEYFEGDLYNLDYRFTPGGDWRLEASLFGSELDHGMTNYHLRRAPADPARWRRNIADASTLGFDLQAQRQDASGSWTAGVDGLRSEHDSNIDNPNNAMFFVVNFNGAQREVLGAFLERQQRLADNWRGEFGLRLNRVETDAGEVNGTPAMMMPPAMQLRDTFNASDRAQSDDNLDLVARLHYDSAPGTTWYLGVAQKHRSPSYQERYLWLPLEATAGLADANLYTGRVDLDPEVAREIEFGLDFGNGTLSLAPRIFYKRVDDYIQGTPSDDMAAIMFVRMMNASNGTSNPDPLRFDNVDAELYGFDMDWHWQLADSWALSGIVNYVRGERRDIDDNLYRIAPPNASLRLDYDTRAWGAGLEVVGYARQDEVSQTNRERETAGYAVVNLSARWSVTEKFSLDAGVENLLDREYEDHLGGYNRAYNPDIAVGERLPGYGINVFARASYRF</sequence>
<dbReference type="InterPro" id="IPR039426">
    <property type="entry name" value="TonB-dep_rcpt-like"/>
</dbReference>
<accession>A0A4Z0LV40</accession>
<dbReference type="PANTHER" id="PTHR30069">
    <property type="entry name" value="TONB-DEPENDENT OUTER MEMBRANE RECEPTOR"/>
    <property type="match status" value="1"/>
</dbReference>
<organism evidence="13 14">
    <name type="scientific">Mangrovimicrobium sediminis</name>
    <dbReference type="NCBI Taxonomy" id="2562682"/>
    <lineage>
        <taxon>Bacteria</taxon>
        <taxon>Pseudomonadati</taxon>
        <taxon>Pseudomonadota</taxon>
        <taxon>Gammaproteobacteria</taxon>
        <taxon>Cellvibrionales</taxon>
        <taxon>Halieaceae</taxon>
        <taxon>Mangrovimicrobium</taxon>
    </lineage>
</organism>
<dbReference type="InterPro" id="IPR036942">
    <property type="entry name" value="Beta-barrel_TonB_sf"/>
</dbReference>
<dbReference type="InterPro" id="IPR012910">
    <property type="entry name" value="Plug_dom"/>
</dbReference>
<evidence type="ECO:0000313" key="14">
    <source>
        <dbReference type="Proteomes" id="UP000298050"/>
    </source>
</evidence>
<keyword evidence="13" id="KW-0675">Receptor</keyword>
<evidence type="ECO:0000259" key="12">
    <source>
        <dbReference type="Pfam" id="PF07715"/>
    </source>
</evidence>
<evidence type="ECO:0000256" key="10">
    <source>
        <dbReference type="SAM" id="SignalP"/>
    </source>
</evidence>
<evidence type="ECO:0000256" key="9">
    <source>
        <dbReference type="RuleBase" id="RU003357"/>
    </source>
</evidence>
<evidence type="ECO:0000256" key="3">
    <source>
        <dbReference type="ARBA" id="ARBA00022452"/>
    </source>
</evidence>
<dbReference type="GO" id="GO:0015344">
    <property type="term" value="F:siderophore uptake transmembrane transporter activity"/>
    <property type="evidence" value="ECO:0007669"/>
    <property type="project" value="TreeGrafter"/>
</dbReference>
<dbReference type="EMBL" id="SRLE01000017">
    <property type="protein sequence ID" value="TGD70976.1"/>
    <property type="molecule type" value="Genomic_DNA"/>
</dbReference>
<reference evidence="13 14" key="1">
    <citation type="submission" date="2019-04" db="EMBL/GenBank/DDBJ databases">
        <title>Taxonomy of novel Haliea sp. from mangrove soil of West Coast of India.</title>
        <authorList>
            <person name="Verma A."/>
            <person name="Kumar P."/>
            <person name="Krishnamurthi S."/>
        </authorList>
    </citation>
    <scope>NUCLEOTIDE SEQUENCE [LARGE SCALE GENOMIC DNA]</scope>
    <source>
        <strain evidence="13 14">SAOS-164</strain>
    </source>
</reference>
<evidence type="ECO:0000313" key="13">
    <source>
        <dbReference type="EMBL" id="TGD70976.1"/>
    </source>
</evidence>
<keyword evidence="2 8" id="KW-0813">Transport</keyword>
<evidence type="ECO:0000256" key="1">
    <source>
        <dbReference type="ARBA" id="ARBA00004571"/>
    </source>
</evidence>
<evidence type="ECO:0000256" key="5">
    <source>
        <dbReference type="ARBA" id="ARBA00023077"/>
    </source>
</evidence>
<evidence type="ECO:0000256" key="6">
    <source>
        <dbReference type="ARBA" id="ARBA00023136"/>
    </source>
</evidence>
<dbReference type="PANTHER" id="PTHR30069:SF49">
    <property type="entry name" value="OUTER MEMBRANE PROTEIN C"/>
    <property type="match status" value="1"/>
</dbReference>
<dbReference type="Pfam" id="PF07715">
    <property type="entry name" value="Plug"/>
    <property type="match status" value="1"/>
</dbReference>
<evidence type="ECO:0000256" key="7">
    <source>
        <dbReference type="ARBA" id="ARBA00023237"/>
    </source>
</evidence>
<comment type="similarity">
    <text evidence="8 9">Belongs to the TonB-dependent receptor family.</text>
</comment>
<feature type="domain" description="TonB-dependent receptor-like beta-barrel" evidence="11">
    <location>
        <begin position="207"/>
        <end position="653"/>
    </location>
</feature>
<feature type="domain" description="TonB-dependent receptor plug" evidence="12">
    <location>
        <begin position="49"/>
        <end position="136"/>
    </location>
</feature>
<feature type="signal peptide" evidence="10">
    <location>
        <begin position="1"/>
        <end position="21"/>
    </location>
</feature>
<comment type="subcellular location">
    <subcellularLocation>
        <location evidence="1 8">Cell outer membrane</location>
        <topology evidence="1 8">Multi-pass membrane protein</topology>
    </subcellularLocation>
</comment>
<protein>
    <submittedName>
        <fullName evidence="13">TonB-dependent receptor</fullName>
    </submittedName>
</protein>
<dbReference type="Gene3D" id="2.40.170.20">
    <property type="entry name" value="TonB-dependent receptor, beta-barrel domain"/>
    <property type="match status" value="1"/>
</dbReference>
<dbReference type="InterPro" id="IPR037066">
    <property type="entry name" value="Plug_dom_sf"/>
</dbReference>
<dbReference type="OrthoDB" id="5332150at2"/>
<evidence type="ECO:0000256" key="4">
    <source>
        <dbReference type="ARBA" id="ARBA00022692"/>
    </source>
</evidence>
<name>A0A4Z0LV40_9GAMM</name>
<proteinExistence type="inferred from homology"/>
<evidence type="ECO:0000256" key="2">
    <source>
        <dbReference type="ARBA" id="ARBA00022448"/>
    </source>
</evidence>
<keyword evidence="10" id="KW-0732">Signal</keyword>
<keyword evidence="5 9" id="KW-0798">TonB box</keyword>